<gene>
    <name evidence="2" type="ORF">Tci_664394</name>
</gene>
<proteinExistence type="predicted"/>
<feature type="non-terminal residue" evidence="2">
    <location>
        <position position="1"/>
    </location>
</feature>
<feature type="compositionally biased region" description="Basic and acidic residues" evidence="1">
    <location>
        <begin position="185"/>
        <end position="196"/>
    </location>
</feature>
<reference evidence="2" key="1">
    <citation type="journal article" date="2019" name="Sci. Rep.">
        <title>Draft genome of Tanacetum cinerariifolium, the natural source of mosquito coil.</title>
        <authorList>
            <person name="Yamashiro T."/>
            <person name="Shiraishi A."/>
            <person name="Satake H."/>
            <person name="Nakayama K."/>
        </authorList>
    </citation>
    <scope>NUCLEOTIDE SEQUENCE</scope>
</reference>
<accession>A0A699KI42</accession>
<comment type="caution">
    <text evidence="2">The sequence shown here is derived from an EMBL/GenBank/DDBJ whole genome shotgun (WGS) entry which is preliminary data.</text>
</comment>
<sequence length="221" mass="24463">PQSVNSRIQIEDFEADLSSDYSYGNDADIQSSHFKNQNDDSKTAAAVSPDTRKDNSFEDDTGIQSKKYRLQNDNSKAATAISSELDSDIQHVDSKTTAVSPNLRGNSSFDDNAEIQPVNLTTKNEDSETADVLSVESSSQDDTKVQSFHSNIQNDDIETANASPYSRRESSSQDDTETRPVNSTKHTEDFKSEVHMDLVSGYMEDANKDKPNNSLHPIDKD</sequence>
<feature type="compositionally biased region" description="Polar residues" evidence="1">
    <location>
        <begin position="95"/>
        <end position="110"/>
    </location>
</feature>
<name>A0A699KI42_TANCI</name>
<dbReference type="AlphaFoldDB" id="A0A699KI42"/>
<protein>
    <submittedName>
        <fullName evidence="2">Uncharacterized protein</fullName>
    </submittedName>
</protein>
<feature type="compositionally biased region" description="Basic and acidic residues" evidence="1">
    <location>
        <begin position="205"/>
        <end position="221"/>
    </location>
</feature>
<organism evidence="2">
    <name type="scientific">Tanacetum cinerariifolium</name>
    <name type="common">Dalmatian daisy</name>
    <name type="synonym">Chrysanthemum cinerariifolium</name>
    <dbReference type="NCBI Taxonomy" id="118510"/>
    <lineage>
        <taxon>Eukaryota</taxon>
        <taxon>Viridiplantae</taxon>
        <taxon>Streptophyta</taxon>
        <taxon>Embryophyta</taxon>
        <taxon>Tracheophyta</taxon>
        <taxon>Spermatophyta</taxon>
        <taxon>Magnoliopsida</taxon>
        <taxon>eudicotyledons</taxon>
        <taxon>Gunneridae</taxon>
        <taxon>Pentapetalae</taxon>
        <taxon>asterids</taxon>
        <taxon>campanulids</taxon>
        <taxon>Asterales</taxon>
        <taxon>Asteraceae</taxon>
        <taxon>Asteroideae</taxon>
        <taxon>Anthemideae</taxon>
        <taxon>Anthemidinae</taxon>
        <taxon>Tanacetum</taxon>
    </lineage>
</organism>
<dbReference type="EMBL" id="BKCJ010515196">
    <property type="protein sequence ID" value="GFA92422.1"/>
    <property type="molecule type" value="Genomic_DNA"/>
</dbReference>
<evidence type="ECO:0000313" key="2">
    <source>
        <dbReference type="EMBL" id="GFA92422.1"/>
    </source>
</evidence>
<feature type="region of interest" description="Disordered" evidence="1">
    <location>
        <begin position="1"/>
        <end position="74"/>
    </location>
</feature>
<evidence type="ECO:0000256" key="1">
    <source>
        <dbReference type="SAM" id="MobiDB-lite"/>
    </source>
</evidence>
<feature type="compositionally biased region" description="Polar residues" evidence="1">
    <location>
        <begin position="135"/>
        <end position="164"/>
    </location>
</feature>
<feature type="region of interest" description="Disordered" evidence="1">
    <location>
        <begin position="92"/>
        <end position="221"/>
    </location>
</feature>